<evidence type="ECO:0000256" key="3">
    <source>
        <dbReference type="ARBA" id="ARBA00022989"/>
    </source>
</evidence>
<dbReference type="InterPro" id="IPR044632">
    <property type="entry name" value="DNAJC25-like"/>
</dbReference>
<keyword evidence="2" id="KW-0812">Transmembrane</keyword>
<comment type="caution">
    <text evidence="8">The sequence shown here is derived from an EMBL/GenBank/DDBJ whole genome shotgun (WGS) entry which is preliminary data.</text>
</comment>
<dbReference type="EMBL" id="BEYU01000028">
    <property type="protein sequence ID" value="GBG27198.1"/>
    <property type="molecule type" value="Genomic_DNA"/>
</dbReference>
<organism evidence="8 9">
    <name type="scientific">Hondaea fermentalgiana</name>
    <dbReference type="NCBI Taxonomy" id="2315210"/>
    <lineage>
        <taxon>Eukaryota</taxon>
        <taxon>Sar</taxon>
        <taxon>Stramenopiles</taxon>
        <taxon>Bigyra</taxon>
        <taxon>Labyrinthulomycetes</taxon>
        <taxon>Thraustochytrida</taxon>
        <taxon>Thraustochytriidae</taxon>
        <taxon>Hondaea</taxon>
    </lineage>
</organism>
<dbReference type="Pfam" id="PF00226">
    <property type="entry name" value="DnaJ"/>
    <property type="match status" value="1"/>
</dbReference>
<keyword evidence="9" id="KW-1185">Reference proteome</keyword>
<gene>
    <name evidence="8" type="ORF">FCC1311_034212</name>
</gene>
<dbReference type="SMART" id="SM00271">
    <property type="entry name" value="DnaJ"/>
    <property type="match status" value="1"/>
</dbReference>
<feature type="region of interest" description="Disordered" evidence="6">
    <location>
        <begin position="148"/>
        <end position="177"/>
    </location>
</feature>
<dbReference type="PROSITE" id="PS00636">
    <property type="entry name" value="DNAJ_1"/>
    <property type="match status" value="1"/>
</dbReference>
<dbReference type="PRINTS" id="PR00625">
    <property type="entry name" value="JDOMAIN"/>
</dbReference>
<dbReference type="PANTHER" id="PTHR44176:SF1">
    <property type="entry name" value="DNAJ HOMOLOG SUBFAMILY C MEMBER 25"/>
    <property type="match status" value="1"/>
</dbReference>
<comment type="subcellular location">
    <subcellularLocation>
        <location evidence="1">Membrane</location>
        <topology evidence="1">Multi-pass membrane protein</topology>
    </subcellularLocation>
</comment>
<keyword evidence="5" id="KW-0143">Chaperone</keyword>
<evidence type="ECO:0000256" key="5">
    <source>
        <dbReference type="ARBA" id="ARBA00023186"/>
    </source>
</evidence>
<dbReference type="InterPro" id="IPR036869">
    <property type="entry name" value="J_dom_sf"/>
</dbReference>
<evidence type="ECO:0000313" key="9">
    <source>
        <dbReference type="Proteomes" id="UP000241890"/>
    </source>
</evidence>
<protein>
    <submittedName>
        <fullName evidence="8">DnaJ protein ERDJ7</fullName>
    </submittedName>
</protein>
<dbReference type="PROSITE" id="PS50076">
    <property type="entry name" value="DNAJ_2"/>
    <property type="match status" value="1"/>
</dbReference>
<evidence type="ECO:0000313" key="8">
    <source>
        <dbReference type="EMBL" id="GBG27198.1"/>
    </source>
</evidence>
<dbReference type="PANTHER" id="PTHR44176">
    <property type="entry name" value="DNAJ HOMOLOG SUBFAMILY C MEMBER 25"/>
    <property type="match status" value="1"/>
</dbReference>
<sequence length="322" mass="38446">MYCDPEDCYRVLGFYRYDYPSDQDIKKAYRKLSRELHPDRNKNSKDPQKANEDFARVGRAYEVLINKDTRAEYDHYMDHPEEVMMNRYRYYTRVYAAKSDWRLVVVGWTIALSALQYLLQHTMHQNARKEILKSERFLKEVKRVTQERLQAKNAENATTSNGSTKPERRKKKKGAAAKEETAALESLEKEVSDELAQEVKIEGGYSKPTLQGLLIVRIIKLPYTFPKTIWFHTDWYIRHTLRGEPLSRAEKILLLTQAMHMPEGAIDDEFTPEEKEELIEMECWHRENMSKFQELRFKRKYPERYKQYLRWKKANPDEPSPF</sequence>
<dbReference type="OrthoDB" id="10250354at2759"/>
<evidence type="ECO:0000259" key="7">
    <source>
        <dbReference type="PROSITE" id="PS50076"/>
    </source>
</evidence>
<dbReference type="FunCoup" id="A0A2R5GBW1">
    <property type="interactions" value="51"/>
</dbReference>
<proteinExistence type="predicted"/>
<keyword evidence="3" id="KW-1133">Transmembrane helix</keyword>
<reference evidence="8 9" key="1">
    <citation type="submission" date="2017-12" db="EMBL/GenBank/DDBJ databases">
        <title>Sequencing, de novo assembly and annotation of complete genome of a new Thraustochytrid species, strain FCC1311.</title>
        <authorList>
            <person name="Sedici K."/>
            <person name="Godart F."/>
            <person name="Aiese Cigliano R."/>
            <person name="Sanseverino W."/>
            <person name="Barakat M."/>
            <person name="Ortet P."/>
            <person name="Marechal E."/>
            <person name="Cagnac O."/>
            <person name="Amato A."/>
        </authorList>
    </citation>
    <scope>NUCLEOTIDE SEQUENCE [LARGE SCALE GENOMIC DNA]</scope>
</reference>
<dbReference type="Gene3D" id="1.10.287.110">
    <property type="entry name" value="DnaJ domain"/>
    <property type="match status" value="1"/>
</dbReference>
<dbReference type="InParanoid" id="A0A2R5GBW1"/>
<dbReference type="InterPro" id="IPR001623">
    <property type="entry name" value="DnaJ_domain"/>
</dbReference>
<feature type="domain" description="J" evidence="7">
    <location>
        <begin position="7"/>
        <end position="77"/>
    </location>
</feature>
<evidence type="ECO:0000256" key="4">
    <source>
        <dbReference type="ARBA" id="ARBA00023136"/>
    </source>
</evidence>
<evidence type="ECO:0000256" key="1">
    <source>
        <dbReference type="ARBA" id="ARBA00004141"/>
    </source>
</evidence>
<dbReference type="AlphaFoldDB" id="A0A2R5GBW1"/>
<accession>A0A2R5GBW1</accession>
<keyword evidence="4" id="KW-0472">Membrane</keyword>
<dbReference type="GO" id="GO:0005789">
    <property type="term" value="C:endoplasmic reticulum membrane"/>
    <property type="evidence" value="ECO:0007669"/>
    <property type="project" value="TreeGrafter"/>
</dbReference>
<dbReference type="SUPFAM" id="SSF46565">
    <property type="entry name" value="Chaperone J-domain"/>
    <property type="match status" value="1"/>
</dbReference>
<dbReference type="GO" id="GO:0006457">
    <property type="term" value="P:protein folding"/>
    <property type="evidence" value="ECO:0007669"/>
    <property type="project" value="InterPro"/>
</dbReference>
<evidence type="ECO:0000256" key="2">
    <source>
        <dbReference type="ARBA" id="ARBA00022692"/>
    </source>
</evidence>
<evidence type="ECO:0000256" key="6">
    <source>
        <dbReference type="SAM" id="MobiDB-lite"/>
    </source>
</evidence>
<dbReference type="Proteomes" id="UP000241890">
    <property type="component" value="Unassembled WGS sequence"/>
</dbReference>
<dbReference type="InterPro" id="IPR018253">
    <property type="entry name" value="DnaJ_domain_CS"/>
</dbReference>
<dbReference type="CDD" id="cd06257">
    <property type="entry name" value="DnaJ"/>
    <property type="match status" value="1"/>
</dbReference>
<name>A0A2R5GBW1_9STRA</name>